<evidence type="ECO:0000313" key="3">
    <source>
        <dbReference type="Proteomes" id="UP000824890"/>
    </source>
</evidence>
<dbReference type="Proteomes" id="UP000824890">
    <property type="component" value="Unassembled WGS sequence"/>
</dbReference>
<dbReference type="PROSITE" id="PS50104">
    <property type="entry name" value="TIR"/>
    <property type="match status" value="1"/>
</dbReference>
<dbReference type="Gene3D" id="3.40.50.300">
    <property type="entry name" value="P-loop containing nucleotide triphosphate hydrolases"/>
    <property type="match status" value="2"/>
</dbReference>
<accession>A0ABQ8BZ63</accession>
<dbReference type="EMBL" id="JAGKQM010000009">
    <property type="protein sequence ID" value="KAH0910100.1"/>
    <property type="molecule type" value="Genomic_DNA"/>
</dbReference>
<evidence type="ECO:0000259" key="1">
    <source>
        <dbReference type="PROSITE" id="PS50104"/>
    </source>
</evidence>
<dbReference type="PANTHER" id="PTHR11017">
    <property type="entry name" value="LEUCINE-RICH REPEAT-CONTAINING PROTEIN"/>
    <property type="match status" value="1"/>
</dbReference>
<comment type="caution">
    <text evidence="2">The sequence shown here is derived from an EMBL/GenBank/DDBJ whole genome shotgun (WGS) entry which is preliminary data.</text>
</comment>
<gene>
    <name evidence="2" type="ORF">HID58_033421</name>
</gene>
<dbReference type="InterPro" id="IPR044974">
    <property type="entry name" value="Disease_R_plants"/>
</dbReference>
<keyword evidence="3" id="KW-1185">Reference proteome</keyword>
<proteinExistence type="predicted"/>
<evidence type="ECO:0000313" key="2">
    <source>
        <dbReference type="EMBL" id="KAH0910100.1"/>
    </source>
</evidence>
<dbReference type="PANTHER" id="PTHR11017:SF412">
    <property type="entry name" value="DISEASE RESISTANCE PROTEIN (TIR-NBS-LRR CLASS)"/>
    <property type="match status" value="1"/>
</dbReference>
<dbReference type="SUPFAM" id="SSF52200">
    <property type="entry name" value="Toll/Interleukin receptor TIR domain"/>
    <property type="match status" value="1"/>
</dbReference>
<dbReference type="SUPFAM" id="SSF52540">
    <property type="entry name" value="P-loop containing nucleoside triphosphate hydrolases"/>
    <property type="match status" value="1"/>
</dbReference>
<reference evidence="2 3" key="1">
    <citation type="submission" date="2021-05" db="EMBL/GenBank/DDBJ databases">
        <title>Genome Assembly of Synthetic Allotetraploid Brassica napus Reveals Homoeologous Exchanges between Subgenomes.</title>
        <authorList>
            <person name="Davis J.T."/>
        </authorList>
    </citation>
    <scope>NUCLEOTIDE SEQUENCE [LARGE SCALE GENOMIC DNA]</scope>
    <source>
        <strain evidence="3">cv. Da-Ae</strain>
        <tissue evidence="2">Seedling</tissue>
    </source>
</reference>
<protein>
    <recommendedName>
        <fullName evidence="1">TIR domain-containing protein</fullName>
    </recommendedName>
</protein>
<sequence length="528" mass="59848">MDENGNVYINFNHKDSSVSSFISYLFDAFSRNGISAFFDGENSHVEPADREKAEEKFSTLKVFVVVFSLNFVSHLPCLEKHIYSCRKNDDFVVVPVFYRVSISSVKQHMENSGDEFEAVQRSMHKLRRCHEYDGKRSEREFLEEIVRDVFEKLYPTEEIGIQSSLRTIKDLLCKQPWGVRTIGIFGDPGIGKTTLARSVSVKCLLAMTILASSDSEPRYRKKRVLVALDDVEKAQDAKSFLGGFDKFGPGSLIIITSKYKKVLQECSMNEIYKLKGLNYEDSMKLFRRCAFGKDVIEENLVDHSSVQAIECCDGNPSALRSYAQEFKSKTTKSMESALPDDYEMFITGNPVKNTYIRTAPYEEDDELETNKEFLSDQNSILSQYLRHSLFHPFTVSAAPPCRLYFASPLPLFSQLSVYVSFYCASGEIQRADVIVVPSPIDGAVSLVDSREIIAPTSDVPCLVTGVFPSNSDMNHDYLNLMSSFGFSFLIHEGWFSSSLYVTIYMLSDCREGYLDAFKLRLESAVIFD</sequence>
<dbReference type="InterPro" id="IPR035897">
    <property type="entry name" value="Toll_tir_struct_dom_sf"/>
</dbReference>
<dbReference type="Pfam" id="PF01582">
    <property type="entry name" value="TIR"/>
    <property type="match status" value="1"/>
</dbReference>
<dbReference type="Gene3D" id="3.40.50.10140">
    <property type="entry name" value="Toll/interleukin-1 receptor homology (TIR) domain"/>
    <property type="match status" value="1"/>
</dbReference>
<name>A0ABQ8BZ63_BRANA</name>
<dbReference type="InterPro" id="IPR000157">
    <property type="entry name" value="TIR_dom"/>
</dbReference>
<dbReference type="InterPro" id="IPR027417">
    <property type="entry name" value="P-loop_NTPase"/>
</dbReference>
<feature type="domain" description="TIR" evidence="1">
    <location>
        <begin position="3"/>
        <end position="153"/>
    </location>
</feature>
<organism evidence="2 3">
    <name type="scientific">Brassica napus</name>
    <name type="common">Rape</name>
    <dbReference type="NCBI Taxonomy" id="3708"/>
    <lineage>
        <taxon>Eukaryota</taxon>
        <taxon>Viridiplantae</taxon>
        <taxon>Streptophyta</taxon>
        <taxon>Embryophyta</taxon>
        <taxon>Tracheophyta</taxon>
        <taxon>Spermatophyta</taxon>
        <taxon>Magnoliopsida</taxon>
        <taxon>eudicotyledons</taxon>
        <taxon>Gunneridae</taxon>
        <taxon>Pentapetalae</taxon>
        <taxon>rosids</taxon>
        <taxon>malvids</taxon>
        <taxon>Brassicales</taxon>
        <taxon>Brassicaceae</taxon>
        <taxon>Brassiceae</taxon>
        <taxon>Brassica</taxon>
    </lineage>
</organism>